<accession>A0A0K8TVE6</accession>
<dbReference type="EMBL" id="GCVX01000014">
    <property type="protein sequence ID" value="JAI18216.1"/>
    <property type="molecule type" value="Transcribed_RNA"/>
</dbReference>
<name>A0A0K8TVE6_EPIPO</name>
<proteinExistence type="predicted"/>
<dbReference type="InterPro" id="IPR005055">
    <property type="entry name" value="A10/PebIII"/>
</dbReference>
<evidence type="ECO:0000313" key="2">
    <source>
        <dbReference type="EMBL" id="JAI18216.1"/>
    </source>
</evidence>
<dbReference type="Gene3D" id="1.10.2080.10">
    <property type="entry name" value="Insect odorant-binding protein A10/Ejaculatory bulb-specific protein 3"/>
    <property type="match status" value="1"/>
</dbReference>
<feature type="chain" id="PRO_5005520353" evidence="1">
    <location>
        <begin position="19"/>
        <end position="129"/>
    </location>
</feature>
<dbReference type="Pfam" id="PF03392">
    <property type="entry name" value="OS-D"/>
    <property type="match status" value="1"/>
</dbReference>
<dbReference type="SUPFAM" id="SSF100910">
    <property type="entry name" value="Chemosensory protein Csp2"/>
    <property type="match status" value="1"/>
</dbReference>
<sequence>MKAVTLVSFLALAVVVTARPADKYTDKFDTVDLNEILNNRRLLVPYVKCLLGQGKCTPDGKELRSHIKEALENYCEKCTETQRRATRRVMGHLINKEGTYWGQLVTKYDPQRKYVNKYESELRTITVKA</sequence>
<evidence type="ECO:0000256" key="1">
    <source>
        <dbReference type="SAM" id="SignalP"/>
    </source>
</evidence>
<dbReference type="PANTHER" id="PTHR11257">
    <property type="entry name" value="CHEMOSENSORY PROTEIN-RELATED"/>
    <property type="match status" value="1"/>
</dbReference>
<keyword evidence="1" id="KW-0732">Signal</keyword>
<protein>
    <submittedName>
        <fullName evidence="2">Chemosensory Protein</fullName>
    </submittedName>
</protein>
<dbReference type="PANTHER" id="PTHR11257:SF12">
    <property type="entry name" value="EJACULATORY BULB-SPECIFIC PROTEIN 3-RELATED"/>
    <property type="match status" value="1"/>
</dbReference>
<feature type="signal peptide" evidence="1">
    <location>
        <begin position="1"/>
        <end position="18"/>
    </location>
</feature>
<reference evidence="2" key="1">
    <citation type="journal article" date="2015" name="PLoS ONE">
        <title>The Peripheral Olfactory Repertoire of the Lightbrown Apple Moth, Epiphyas postvittana.</title>
        <authorList>
            <person name="Corcoran J.A."/>
            <person name="Jordan M.D."/>
            <person name="Thrimawithana A.H."/>
            <person name="Crowhurst R.N."/>
            <person name="Newcomb R.D."/>
        </authorList>
    </citation>
    <scope>NUCLEOTIDE SEQUENCE</scope>
</reference>
<dbReference type="AlphaFoldDB" id="A0A0K8TVE6"/>
<dbReference type="InterPro" id="IPR036682">
    <property type="entry name" value="OS_D_A10/PebIII_sf"/>
</dbReference>
<organism evidence="2">
    <name type="scientific">Epiphyas postvittana</name>
    <name type="common">Light brown apple moth</name>
    <dbReference type="NCBI Taxonomy" id="65032"/>
    <lineage>
        <taxon>Eukaryota</taxon>
        <taxon>Metazoa</taxon>
        <taxon>Ecdysozoa</taxon>
        <taxon>Arthropoda</taxon>
        <taxon>Hexapoda</taxon>
        <taxon>Insecta</taxon>
        <taxon>Pterygota</taxon>
        <taxon>Neoptera</taxon>
        <taxon>Endopterygota</taxon>
        <taxon>Lepidoptera</taxon>
        <taxon>Glossata</taxon>
        <taxon>Ditrysia</taxon>
        <taxon>Tortricoidea</taxon>
        <taxon>Tortricidae</taxon>
        <taxon>Tortricinae</taxon>
        <taxon>Epiphyas</taxon>
    </lineage>
</organism>